<evidence type="ECO:0000313" key="3">
    <source>
        <dbReference type="Proteomes" id="UP000283269"/>
    </source>
</evidence>
<protein>
    <submittedName>
        <fullName evidence="2">Uncharacterized protein</fullName>
    </submittedName>
</protein>
<feature type="region of interest" description="Disordered" evidence="1">
    <location>
        <begin position="1"/>
        <end position="45"/>
    </location>
</feature>
<evidence type="ECO:0000313" key="2">
    <source>
        <dbReference type="EMBL" id="PPQ95662.1"/>
    </source>
</evidence>
<name>A0A409XY16_PSICY</name>
<evidence type="ECO:0000256" key="1">
    <source>
        <dbReference type="SAM" id="MobiDB-lite"/>
    </source>
</evidence>
<dbReference type="EMBL" id="NHYD01000030">
    <property type="protein sequence ID" value="PPQ95662.1"/>
    <property type="molecule type" value="Genomic_DNA"/>
</dbReference>
<comment type="caution">
    <text evidence="2">The sequence shown here is derived from an EMBL/GenBank/DDBJ whole genome shotgun (WGS) entry which is preliminary data.</text>
</comment>
<gene>
    <name evidence="2" type="ORF">CVT25_000787</name>
</gene>
<dbReference type="Proteomes" id="UP000283269">
    <property type="component" value="Unassembled WGS sequence"/>
</dbReference>
<feature type="compositionally biased region" description="Polar residues" evidence="1">
    <location>
        <begin position="33"/>
        <end position="45"/>
    </location>
</feature>
<dbReference type="InParanoid" id="A0A409XY16"/>
<accession>A0A409XY16</accession>
<reference evidence="2 3" key="1">
    <citation type="journal article" date="2018" name="Evol. Lett.">
        <title>Horizontal gene cluster transfer increased hallucinogenic mushroom diversity.</title>
        <authorList>
            <person name="Reynolds H.T."/>
            <person name="Vijayakumar V."/>
            <person name="Gluck-Thaler E."/>
            <person name="Korotkin H.B."/>
            <person name="Matheny P.B."/>
            <person name="Slot J.C."/>
        </authorList>
    </citation>
    <scope>NUCLEOTIDE SEQUENCE [LARGE SCALE GENOMIC DNA]</scope>
    <source>
        <strain evidence="2 3">2631</strain>
    </source>
</reference>
<keyword evidence="3" id="KW-1185">Reference proteome</keyword>
<sequence length="84" mass="9151">MGRGQRGKPIVGSLRQTAKKKIDRREARKGLHPTSQRGAECTSNPQCSGTLHCREMMKGTFAASSCKVPETKAIRNYGKYAGAI</sequence>
<dbReference type="AlphaFoldDB" id="A0A409XY16"/>
<organism evidence="2 3">
    <name type="scientific">Psilocybe cyanescens</name>
    <dbReference type="NCBI Taxonomy" id="93625"/>
    <lineage>
        <taxon>Eukaryota</taxon>
        <taxon>Fungi</taxon>
        <taxon>Dikarya</taxon>
        <taxon>Basidiomycota</taxon>
        <taxon>Agaricomycotina</taxon>
        <taxon>Agaricomycetes</taxon>
        <taxon>Agaricomycetidae</taxon>
        <taxon>Agaricales</taxon>
        <taxon>Agaricineae</taxon>
        <taxon>Strophariaceae</taxon>
        <taxon>Psilocybe</taxon>
    </lineage>
</organism>
<proteinExistence type="predicted"/>